<feature type="region of interest" description="Disordered" evidence="9">
    <location>
        <begin position="685"/>
        <end position="706"/>
    </location>
</feature>
<feature type="compositionally biased region" description="Pro residues" evidence="9">
    <location>
        <begin position="393"/>
        <end position="408"/>
    </location>
</feature>
<dbReference type="PROSITE" id="PS51178">
    <property type="entry name" value="PASTA"/>
    <property type="match status" value="4"/>
</dbReference>
<dbReference type="Pfam" id="PF03793">
    <property type="entry name" value="PASTA"/>
    <property type="match status" value="4"/>
</dbReference>
<evidence type="ECO:0000256" key="1">
    <source>
        <dbReference type="ARBA" id="ARBA00012513"/>
    </source>
</evidence>
<evidence type="ECO:0000256" key="2">
    <source>
        <dbReference type="ARBA" id="ARBA00022527"/>
    </source>
</evidence>
<keyword evidence="14" id="KW-1185">Reference proteome</keyword>
<keyword evidence="10" id="KW-0812">Transmembrane</keyword>
<evidence type="ECO:0000256" key="4">
    <source>
        <dbReference type="ARBA" id="ARBA00022741"/>
    </source>
</evidence>
<dbReference type="Gene3D" id="3.30.10.20">
    <property type="match status" value="4"/>
</dbReference>
<dbReference type="SUPFAM" id="SSF56112">
    <property type="entry name" value="Protein kinase-like (PK-like)"/>
    <property type="match status" value="1"/>
</dbReference>
<evidence type="ECO:0000256" key="10">
    <source>
        <dbReference type="SAM" id="Phobius"/>
    </source>
</evidence>
<feature type="region of interest" description="Disordered" evidence="9">
    <location>
        <begin position="614"/>
        <end position="634"/>
    </location>
</feature>
<reference evidence="13 14" key="1">
    <citation type="submission" date="2019-10" db="EMBL/GenBank/DDBJ databases">
        <title>Corynebacterium sp novel species isolated from the respiratory tract of Marmot.</title>
        <authorList>
            <person name="Zhang G."/>
        </authorList>
    </citation>
    <scope>NUCLEOTIDE SEQUENCE [LARGE SCALE GENOMIC DNA]</scope>
    <source>
        <strain evidence="13 14">336</strain>
    </source>
</reference>
<evidence type="ECO:0000259" key="11">
    <source>
        <dbReference type="PROSITE" id="PS50011"/>
    </source>
</evidence>
<dbReference type="Gene3D" id="1.10.510.10">
    <property type="entry name" value="Transferase(Phosphotransferase) domain 1"/>
    <property type="match status" value="1"/>
</dbReference>
<evidence type="ECO:0000256" key="7">
    <source>
        <dbReference type="ARBA" id="ARBA00047899"/>
    </source>
</evidence>
<dbReference type="PROSITE" id="PS00108">
    <property type="entry name" value="PROTEIN_KINASE_ST"/>
    <property type="match status" value="1"/>
</dbReference>
<dbReference type="Gene3D" id="3.30.200.20">
    <property type="entry name" value="Phosphorylase Kinase, domain 1"/>
    <property type="match status" value="1"/>
</dbReference>
<dbReference type="CDD" id="cd06577">
    <property type="entry name" value="PASTA_pknB"/>
    <property type="match status" value="4"/>
</dbReference>
<evidence type="ECO:0000256" key="5">
    <source>
        <dbReference type="ARBA" id="ARBA00022777"/>
    </source>
</evidence>
<feature type="region of interest" description="Disordered" evidence="9">
    <location>
        <begin position="338"/>
        <end position="360"/>
    </location>
</feature>
<evidence type="ECO:0000256" key="6">
    <source>
        <dbReference type="ARBA" id="ARBA00022840"/>
    </source>
</evidence>
<dbReference type="Pfam" id="PF00069">
    <property type="entry name" value="Pkinase"/>
    <property type="match status" value="1"/>
</dbReference>
<feature type="domain" description="Protein kinase" evidence="11">
    <location>
        <begin position="14"/>
        <end position="291"/>
    </location>
</feature>
<feature type="domain" description="PASTA" evidence="12">
    <location>
        <begin position="447"/>
        <end position="513"/>
    </location>
</feature>
<dbReference type="PROSITE" id="PS50011">
    <property type="entry name" value="PROTEIN_KINASE_DOM"/>
    <property type="match status" value="1"/>
</dbReference>
<keyword evidence="2" id="KW-0723">Serine/threonine-protein kinase</keyword>
<evidence type="ECO:0000256" key="8">
    <source>
        <dbReference type="ARBA" id="ARBA00048679"/>
    </source>
</evidence>
<dbReference type="SMART" id="SM00220">
    <property type="entry name" value="S_TKc"/>
    <property type="match status" value="1"/>
</dbReference>
<accession>A0ABQ6VDT3</accession>
<keyword evidence="3" id="KW-0808">Transferase</keyword>
<dbReference type="PANTHER" id="PTHR43289:SF34">
    <property type="entry name" value="SERINE_THREONINE-PROTEIN KINASE YBDM-RELATED"/>
    <property type="match status" value="1"/>
</dbReference>
<organism evidence="13 14">
    <name type="scientific">Corynebacterium zhongnanshanii</name>
    <dbReference type="NCBI Taxonomy" id="2768834"/>
    <lineage>
        <taxon>Bacteria</taxon>
        <taxon>Bacillati</taxon>
        <taxon>Actinomycetota</taxon>
        <taxon>Actinomycetes</taxon>
        <taxon>Mycobacteriales</taxon>
        <taxon>Corynebacteriaceae</taxon>
        <taxon>Corynebacterium</taxon>
    </lineage>
</organism>
<feature type="transmembrane region" description="Helical" evidence="10">
    <location>
        <begin position="425"/>
        <end position="445"/>
    </location>
</feature>
<feature type="compositionally biased region" description="Low complexity" evidence="9">
    <location>
        <begin position="373"/>
        <end position="392"/>
    </location>
</feature>
<keyword evidence="4" id="KW-0547">Nucleotide-binding</keyword>
<dbReference type="InterPro" id="IPR008271">
    <property type="entry name" value="Ser/Thr_kinase_AS"/>
</dbReference>
<comment type="caution">
    <text evidence="13">The sequence shown here is derived from an EMBL/GenBank/DDBJ whole genome shotgun (WGS) entry which is preliminary data.</text>
</comment>
<feature type="domain" description="PASTA" evidence="12">
    <location>
        <begin position="514"/>
        <end position="580"/>
    </location>
</feature>
<evidence type="ECO:0000256" key="3">
    <source>
        <dbReference type="ARBA" id="ARBA00022679"/>
    </source>
</evidence>
<dbReference type="SMART" id="SM00740">
    <property type="entry name" value="PASTA"/>
    <property type="match status" value="4"/>
</dbReference>
<evidence type="ECO:0000256" key="9">
    <source>
        <dbReference type="SAM" id="MobiDB-lite"/>
    </source>
</evidence>
<feature type="domain" description="PASTA" evidence="12">
    <location>
        <begin position="581"/>
        <end position="648"/>
    </location>
</feature>
<comment type="catalytic activity">
    <reaction evidence="8">
        <text>L-seryl-[protein] + ATP = O-phospho-L-seryl-[protein] + ADP + H(+)</text>
        <dbReference type="Rhea" id="RHEA:17989"/>
        <dbReference type="Rhea" id="RHEA-COMP:9863"/>
        <dbReference type="Rhea" id="RHEA-COMP:11604"/>
        <dbReference type="ChEBI" id="CHEBI:15378"/>
        <dbReference type="ChEBI" id="CHEBI:29999"/>
        <dbReference type="ChEBI" id="CHEBI:30616"/>
        <dbReference type="ChEBI" id="CHEBI:83421"/>
        <dbReference type="ChEBI" id="CHEBI:456216"/>
        <dbReference type="EC" id="2.7.11.1"/>
    </reaction>
</comment>
<comment type="catalytic activity">
    <reaction evidence="7">
        <text>L-threonyl-[protein] + ATP = O-phospho-L-threonyl-[protein] + ADP + H(+)</text>
        <dbReference type="Rhea" id="RHEA:46608"/>
        <dbReference type="Rhea" id="RHEA-COMP:11060"/>
        <dbReference type="Rhea" id="RHEA-COMP:11605"/>
        <dbReference type="ChEBI" id="CHEBI:15378"/>
        <dbReference type="ChEBI" id="CHEBI:30013"/>
        <dbReference type="ChEBI" id="CHEBI:30616"/>
        <dbReference type="ChEBI" id="CHEBI:61977"/>
        <dbReference type="ChEBI" id="CHEBI:456216"/>
        <dbReference type="EC" id="2.7.11.1"/>
    </reaction>
</comment>
<feature type="region of interest" description="Disordered" evidence="9">
    <location>
        <begin position="373"/>
        <end position="416"/>
    </location>
</feature>
<evidence type="ECO:0000313" key="14">
    <source>
        <dbReference type="Proteomes" id="UP000436181"/>
    </source>
</evidence>
<evidence type="ECO:0000313" key="13">
    <source>
        <dbReference type="EMBL" id="KAB3520832.1"/>
    </source>
</evidence>
<dbReference type="RefSeq" id="WP_151844392.1">
    <property type="nucleotide sequence ID" value="NZ_WBZJ01000002.1"/>
</dbReference>
<dbReference type="EMBL" id="WBZJ01000002">
    <property type="protein sequence ID" value="KAB3520832.1"/>
    <property type="molecule type" value="Genomic_DNA"/>
</dbReference>
<dbReference type="InterPro" id="IPR011009">
    <property type="entry name" value="Kinase-like_dom_sf"/>
</dbReference>
<feature type="compositionally biased region" description="Acidic residues" evidence="9">
    <location>
        <begin position="342"/>
        <end position="353"/>
    </location>
</feature>
<keyword evidence="10" id="KW-0472">Membrane</keyword>
<dbReference type="InterPro" id="IPR005543">
    <property type="entry name" value="PASTA_dom"/>
</dbReference>
<dbReference type="InterPro" id="IPR000719">
    <property type="entry name" value="Prot_kinase_dom"/>
</dbReference>
<proteinExistence type="predicted"/>
<keyword evidence="5" id="KW-0418">Kinase</keyword>
<keyword evidence="10" id="KW-1133">Transmembrane helix</keyword>
<dbReference type="CDD" id="cd14014">
    <property type="entry name" value="STKc_PknB_like"/>
    <property type="match status" value="1"/>
</dbReference>
<evidence type="ECO:0000259" key="12">
    <source>
        <dbReference type="PROSITE" id="PS51178"/>
    </source>
</evidence>
<protein>
    <recommendedName>
        <fullName evidence="1">non-specific serine/threonine protein kinase</fullName>
        <ecNumber evidence="1">2.7.11.1</ecNumber>
    </recommendedName>
</protein>
<feature type="domain" description="PASTA" evidence="12">
    <location>
        <begin position="649"/>
        <end position="706"/>
    </location>
</feature>
<name>A0ABQ6VDT3_9CORY</name>
<sequence length="706" mass="75594">MSTLYPGDLLDGRYRIATAIAQGGMSTVYAAIDTRLDREVAVKVMDSALAHDNTFRTRFEREARAVARLSHPSLVNVFDQGVDTTLIEERRGAHSAENSDGSAEELVFLVMELVQGGSLRELLRERGPMPPHAVVAVMKPVLTALAVAHSTGMIHRDLKPDNVLIGEDHDVKLADFGLVRAIGTSTDTSHGQVIGTAAYLSPEQVQGKHLTQASDVYSAGVLMFELMTGTTPFNGTNPIDTATARLHNDVPLPSTLAEGIPQEFDDIVATACHQDPEQRYVDGQEFLEDLLEVAEELEIPPFKVPVPRHSRVAEALSRADFGERKSWDDASMATRTLTIPSEDQEPDSDDDQDPPAGDPYERYETRQWVAPTPQQDTAAAPAASPAPLAQPHQPVPAQTPVPPSPRPANAPASRPLTNRSTARTVVWLLVVIALVVSMALGAWWLTSGRYGEVPSVLGMDRVAATSSLEQEGFHTTVTEQYSDDVPLGAVIKTEPPFGHRVLQGSDVVMLVSLGQPIVPELNEDETAASYISRLNRLTLNGATGDDEYSDSVPSGSIVRVEPSPGTAVKTQSSVTVHVSKGPQPIEVPDVAGESESSASAAIQDAGLKVDKVKEEEGGSVEPGHVIRTDPPAGTRLSKGDKVTVYVSGEATVPFVLGMTGEYAKKKLKEQGFKVDIDGKKSGIVYSQSPGPMSKTSKGATVTIKTL</sequence>
<gene>
    <name evidence="13" type="ORF">F8377_06190</name>
</gene>
<dbReference type="EC" id="2.7.11.1" evidence="1"/>
<dbReference type="PANTHER" id="PTHR43289">
    <property type="entry name" value="MITOGEN-ACTIVATED PROTEIN KINASE KINASE KINASE 20-RELATED"/>
    <property type="match status" value="1"/>
</dbReference>
<dbReference type="Proteomes" id="UP000436181">
    <property type="component" value="Unassembled WGS sequence"/>
</dbReference>
<keyword evidence="6" id="KW-0067">ATP-binding</keyword>
<dbReference type="SUPFAM" id="SSF54184">
    <property type="entry name" value="Penicillin-binding protein 2x (pbp-2x), c-terminal domain"/>
    <property type="match status" value="1"/>
</dbReference>